<keyword evidence="2" id="KW-1185">Reference proteome</keyword>
<protein>
    <submittedName>
        <fullName evidence="1">Uncharacterized protein</fullName>
    </submittedName>
</protein>
<reference evidence="2" key="1">
    <citation type="submission" date="2019-06" db="EMBL/GenBank/DDBJ databases">
        <title>Complete genome sequence of Stenotrophomonas phage Mendera.</title>
        <authorList>
            <person name="Garza K."/>
            <person name="Newkirk H."/>
            <person name="Moreland R."/>
            <person name="Liu M."/>
            <person name="Ramsey J."/>
            <person name="Gonzalez C.F."/>
            <person name="Leavitt J."/>
        </authorList>
    </citation>
    <scope>NUCLEOTIDE SEQUENCE [LARGE SCALE GENOMIC DNA]</scope>
</reference>
<name>A0A5P8PKT8_9CAUD</name>
<evidence type="ECO:0000313" key="1">
    <source>
        <dbReference type="EMBL" id="QFR56640.1"/>
    </source>
</evidence>
<organism evidence="1 2">
    <name type="scientific">Stenotrophomonas phage Mendera</name>
    <dbReference type="NCBI Taxonomy" id="2650877"/>
    <lineage>
        <taxon>Viruses</taxon>
        <taxon>Duplodnaviria</taxon>
        <taxon>Heunggongvirae</taxon>
        <taxon>Uroviricota</taxon>
        <taxon>Caudoviricetes</taxon>
        <taxon>Menderavirus</taxon>
        <taxon>Menderavirus mendera</taxon>
    </lineage>
</organism>
<sequence length="81" mass="9477">MTGYATVKDLKEFLLQFPEDTEIELVHYTEYPYGGYGRTSYPKKEDLHSLDEDFIEHNGWYKGSVFEYHPHSKSLTLGVID</sequence>
<gene>
    <name evidence="1" type="ORF">CPT_Mendera_091</name>
</gene>
<dbReference type="Proteomes" id="UP000326601">
    <property type="component" value="Segment"/>
</dbReference>
<dbReference type="EMBL" id="MN098328">
    <property type="protein sequence ID" value="QFR56640.1"/>
    <property type="molecule type" value="Genomic_DNA"/>
</dbReference>
<accession>A0A5P8PKT8</accession>
<proteinExistence type="predicted"/>
<evidence type="ECO:0000313" key="2">
    <source>
        <dbReference type="Proteomes" id="UP000326601"/>
    </source>
</evidence>